<evidence type="ECO:0008006" key="4">
    <source>
        <dbReference type="Google" id="ProtNLM"/>
    </source>
</evidence>
<dbReference type="RefSeq" id="WP_175193982.1">
    <property type="nucleotide sequence ID" value="NZ_CADIJO010000020.1"/>
</dbReference>
<dbReference type="Proteomes" id="UP000494111">
    <property type="component" value="Unassembled WGS sequence"/>
</dbReference>
<sequence>MANTSDLQQAVVALGFQIDAKSLQRIEDALNIMARGFDRLNSSMAQTGQWVGQMAEKLEAVYFGAQRVGASASNLRAFGAAAQDFGVSAQTAESSLKSLKQAMEDGTAADFLKESGLGVDTVDKTTGKLRDTVQVMGDVLAQVHALSPQDARRLAGNLGIDDELMDPKRAAQLLQRYREIRQAAATTGLDTVSADAHESMNSIREIGRTIDNISTKVAGAFLEKLKGPLQEFSQWFQTNGPLIGERMAEVAKAILDMALAVAPVLGWVAGAILELDAITGGWSTRIGLAIAAFRMLGGAELVTGLLQLAEAIGAVNLASGGLGAAGGMGGLLRFVGRKPLLRLGAAGVLTEGFLSLADLAQPSIPGESDEEHRARTVDHVSSVLSVPPPFLLSTKLAMDMMMLFYKPAAPGSGGVKVGPSSFSDLPRVPRPVFEGSTDPGESTQSAPEAASGQAGADRLRMVEQADLAARAAGENFQRLLEGMPASSRGLLMASDSASLRLPAFGEPIPQSLSAPWDGYRSGALEVRLNVESPQVNLNATTHIYVEGAADPMATATAVAAQQDRVFADLTRNTQGAYQ</sequence>
<accession>A0A6S7AIS5</accession>
<gene>
    <name evidence="2" type="ORF">LMG3458_04695</name>
</gene>
<organism evidence="2 3">
    <name type="scientific">Achromobacter deleyi</name>
    <dbReference type="NCBI Taxonomy" id="1353891"/>
    <lineage>
        <taxon>Bacteria</taxon>
        <taxon>Pseudomonadati</taxon>
        <taxon>Pseudomonadota</taxon>
        <taxon>Betaproteobacteria</taxon>
        <taxon>Burkholderiales</taxon>
        <taxon>Alcaligenaceae</taxon>
        <taxon>Achromobacter</taxon>
    </lineage>
</organism>
<evidence type="ECO:0000313" key="3">
    <source>
        <dbReference type="Proteomes" id="UP000494111"/>
    </source>
</evidence>
<proteinExistence type="predicted"/>
<dbReference type="AlphaFoldDB" id="A0A6S7AIS5"/>
<reference evidence="2 3" key="1">
    <citation type="submission" date="2020-04" db="EMBL/GenBank/DDBJ databases">
        <authorList>
            <person name="De Canck E."/>
        </authorList>
    </citation>
    <scope>NUCLEOTIDE SEQUENCE [LARGE SCALE GENOMIC DNA]</scope>
    <source>
        <strain evidence="2 3">LMG 3458</strain>
    </source>
</reference>
<dbReference type="EMBL" id="CADIJO010000020">
    <property type="protein sequence ID" value="CAB3729371.1"/>
    <property type="molecule type" value="Genomic_DNA"/>
</dbReference>
<protein>
    <recommendedName>
        <fullName evidence="4">Phage tail tape measure protein domain-containing protein</fullName>
    </recommendedName>
</protein>
<feature type="region of interest" description="Disordered" evidence="1">
    <location>
        <begin position="428"/>
        <end position="456"/>
    </location>
</feature>
<name>A0A6S7AIS5_9BURK</name>
<evidence type="ECO:0000256" key="1">
    <source>
        <dbReference type="SAM" id="MobiDB-lite"/>
    </source>
</evidence>
<evidence type="ECO:0000313" key="2">
    <source>
        <dbReference type="EMBL" id="CAB3729371.1"/>
    </source>
</evidence>